<dbReference type="Gene3D" id="1.20.1260.10">
    <property type="match status" value="1"/>
</dbReference>
<evidence type="ECO:0000259" key="1">
    <source>
        <dbReference type="Pfam" id="PF12902"/>
    </source>
</evidence>
<name>E6YBX5_9BURK</name>
<dbReference type="InterPro" id="IPR030993">
    <property type="entry name" value="VioB"/>
</dbReference>
<dbReference type="EMBL" id="FJ965838">
    <property type="protein sequence ID" value="ADU90702.1"/>
    <property type="molecule type" value="Genomic_DNA"/>
</dbReference>
<reference evidence="2" key="1">
    <citation type="submission" date="2009-04" db="EMBL/GenBank/DDBJ databases">
        <title>Violacein-producing Collimonas sp. from the sea surface microlayer of costal waters in Trondelag, Norway: assessment of potential for biosynthesis of secondary metabolites through genome mining.</title>
        <authorList>
            <person name="Hakvaag S."/>
            <person name="Fjaervik E."/>
            <person name="Klinkenberg G."/>
            <person name="Borgos S.E.F."/>
            <person name="Josefsen K.D."/>
            <person name="Ellingsen T.E."/>
            <person name="Zotchev S.B."/>
        </authorList>
    </citation>
    <scope>NUCLEOTIDE SEQUENCE</scope>
    <source>
        <strain evidence="2">MPS11E8</strain>
    </source>
</reference>
<organism evidence="2">
    <name type="scientific">Collimonas sp. MPS11E8</name>
    <dbReference type="NCBI Taxonomy" id="716659"/>
    <lineage>
        <taxon>Bacteria</taxon>
        <taxon>Pseudomonadati</taxon>
        <taxon>Pseudomonadota</taxon>
        <taxon>Betaproteobacteria</taxon>
        <taxon>Burkholderiales</taxon>
        <taxon>Oxalobacteraceae</taxon>
        <taxon>Collimonas</taxon>
    </lineage>
</organism>
<proteinExistence type="predicted"/>
<dbReference type="AlphaFoldDB" id="E6YBX5"/>
<protein>
    <submittedName>
        <fullName evidence="2">Putative polyketide synthase</fullName>
    </submittedName>
</protein>
<accession>E6YBX5</accession>
<sequence>MSILDYPRFHFRGFARANVPTANRNTHGHIDIATNVVSIAGEPFDLARPPSEFHAHLKQLAPRFNAAGKPDPEGVFSQVAGYNFCGNNHFSWENARITGVQLDDGEVDTEDNLVGAKLGLWGHYNDYLRTTFNRARWVDNNPAEPDTTLIYAGQFTLSGKQATANTPTLFTADIPQAHSVRWVGSGHITERSGHFLDEEFGRSRLFQFSVSKHDPHFLFNADTPLPASMRALQQALAAEDVLGLTVQYALFNMSTPQKPDSPVFYDLAGSIGLWRRHELATYPAGRLLLPRQASLGPVLVKVHADRVSLNMPTAIPFTTRHAGAVSESHPTHALGGKLALGDLMLHGASGTLLARIPEQLYLDHWRHHGVFDLPLRSDTTTTAATAALSLSSAQAQWDESDWVRQSDSNHLYLEAPNRLKQQDFPQTITVQSRYRGELAAHPSLTAEVAEAADAELLSLRLTPSAQGDGYTELTLTGRRPGATRVALGTGAGKQFIGARVLPDDWELDEVPAEQVDYAFLYRHVMSYYELLYPFMSDKVFSLADHCKCETYSRLMWQMCDPQNRDKSYYMPSTRELSLPKSRLFLKYLTQVEAAAKASLPEPSAAAPISCKGELIEELKKAVDLELSLMLQYLYAAYSIPNYEQGQKLVDSGRWQAEELELACGAEDRRRNSGARGALLEISHEEMIHYLLVNNVLMALGEPFYAGAPLLGEQARQRFGLDTEFAFEPFSEHVLARFVRFEWPDYIPTPGKSIATFYTAIRQALAELPELFEAGSEKRGGEHHLFLKELTNRAYPGYQLEVSDRDSALFAIDFVTGQGEGVAVDSPHFASSHFQRLRAMAGRFAARAKPFEPAVPSLKNPALEARPDCTRVTDPKARSLMQLYQGCYELTFLLMAHHFAQKPLGSLRRSRLMNASIDIMTGLLRPLSAALMNMPSGLPGRNAGPPVPEPVSARISADYSQGCEMLAQKCLTLAQYARGLEAGVLGPAPIEMLEFFNQQLTDLSRGKMSREA</sequence>
<dbReference type="NCBIfam" id="TIGR04492">
    <property type="entry name" value="VioB"/>
    <property type="match status" value="1"/>
</dbReference>
<dbReference type="GO" id="GO:0003824">
    <property type="term" value="F:catalytic activity"/>
    <property type="evidence" value="ECO:0007669"/>
    <property type="project" value="InterPro"/>
</dbReference>
<gene>
    <name evidence="2" type="ORF">CCT_ORF05311</name>
</gene>
<dbReference type="InterPro" id="IPR026820">
    <property type="entry name" value="VioB/RebD_dom"/>
</dbReference>
<feature type="domain" description="Iminophenyl-pyruvate dimer synthase" evidence="1">
    <location>
        <begin position="618"/>
        <end position="839"/>
    </location>
</feature>
<evidence type="ECO:0000313" key="2">
    <source>
        <dbReference type="EMBL" id="ADU90702.1"/>
    </source>
</evidence>
<dbReference type="InterPro" id="IPR012347">
    <property type="entry name" value="Ferritin-like"/>
</dbReference>
<dbReference type="Pfam" id="PF12902">
    <property type="entry name" value="Ferritin-like"/>
    <property type="match status" value="1"/>
</dbReference>